<reference evidence="3" key="2">
    <citation type="submission" date="2016-10" db="EMBL/GenBank/DDBJ databases">
        <authorList>
            <person name="Varghese N."/>
            <person name="Submissions S."/>
        </authorList>
    </citation>
    <scope>NUCLEOTIDE SEQUENCE [LARGE SCALE GENOMIC DNA]</scope>
    <source>
        <strain evidence="3">CPCC 202695</strain>
    </source>
</reference>
<dbReference type="EMBL" id="SODL02000002">
    <property type="protein sequence ID" value="MCP2366953.1"/>
    <property type="molecule type" value="Genomic_DNA"/>
</dbReference>
<evidence type="ECO:0000313" key="2">
    <source>
        <dbReference type="EMBL" id="SDT29480.1"/>
    </source>
</evidence>
<dbReference type="InterPro" id="IPR008792">
    <property type="entry name" value="PQQD"/>
</dbReference>
<dbReference type="RefSeq" id="WP_092674207.1">
    <property type="nucleotide sequence ID" value="NZ_BMDN01000002.1"/>
</dbReference>
<sequence>MRYALARDIGFEASGEAIYLAPLPEGPILVLDGVAALIFTEAMQGDREHLVDRVLAQVDGPIDEIASHVSAFLDDLVARGLLVEAGA</sequence>
<dbReference type="Proteomes" id="UP000893823">
    <property type="component" value="Unassembled WGS sequence"/>
</dbReference>
<evidence type="ECO:0000313" key="1">
    <source>
        <dbReference type="EMBL" id="MCP2366953.1"/>
    </source>
</evidence>
<accession>A0A1H1Z738</accession>
<evidence type="ECO:0000313" key="3">
    <source>
        <dbReference type="Proteomes" id="UP000199482"/>
    </source>
</evidence>
<name>A0A1H1Z738_9MICO</name>
<dbReference type="InterPro" id="IPR041881">
    <property type="entry name" value="PqqD_sf"/>
</dbReference>
<dbReference type="EMBL" id="LT629755">
    <property type="protein sequence ID" value="SDT29480.1"/>
    <property type="molecule type" value="Genomic_DNA"/>
</dbReference>
<dbReference type="Pfam" id="PF05402">
    <property type="entry name" value="PqqD"/>
    <property type="match status" value="1"/>
</dbReference>
<dbReference type="AlphaFoldDB" id="A0A1H1Z738"/>
<evidence type="ECO:0000313" key="4">
    <source>
        <dbReference type="Proteomes" id="UP000893823"/>
    </source>
</evidence>
<gene>
    <name evidence="1" type="ORF">BCL57_001107</name>
    <name evidence="2" type="ORF">SAMN04489721_3032</name>
</gene>
<reference evidence="2" key="1">
    <citation type="submission" date="2016-10" db="EMBL/GenBank/DDBJ databases">
        <authorList>
            <person name="de Groot N.N."/>
        </authorList>
    </citation>
    <scope>NUCLEOTIDE SEQUENCE [LARGE SCALE GENOMIC DNA]</scope>
    <source>
        <strain evidence="2">CPCC 202695</strain>
    </source>
</reference>
<organism evidence="2 3">
    <name type="scientific">Agromyces flavus</name>
    <dbReference type="NCBI Taxonomy" id="589382"/>
    <lineage>
        <taxon>Bacteria</taxon>
        <taxon>Bacillati</taxon>
        <taxon>Actinomycetota</taxon>
        <taxon>Actinomycetes</taxon>
        <taxon>Micrococcales</taxon>
        <taxon>Microbacteriaceae</taxon>
        <taxon>Agromyces</taxon>
    </lineage>
</organism>
<keyword evidence="4" id="KW-1185">Reference proteome</keyword>
<proteinExistence type="predicted"/>
<dbReference type="Proteomes" id="UP000199482">
    <property type="component" value="Chromosome I"/>
</dbReference>
<dbReference type="Gene3D" id="1.10.10.1150">
    <property type="entry name" value="Coenzyme PQQ synthesis protein D (PqqD)"/>
    <property type="match status" value="1"/>
</dbReference>
<dbReference type="STRING" id="589382.SAMN04489721_3032"/>
<dbReference type="OrthoDB" id="4869642at2"/>
<protein>
    <submittedName>
        <fullName evidence="2">Coenzyme PQQ synthesis protein D (PqqD)</fullName>
    </submittedName>
</protein>
<reference evidence="1" key="3">
    <citation type="submission" date="2022-06" db="EMBL/GenBank/DDBJ databases">
        <title>Genomic Encyclopedia of Type Strains, Phase III (KMG-III): the genomes of soil and plant-associated and newly described type strains.</title>
        <authorList>
            <person name="Whitman W."/>
        </authorList>
    </citation>
    <scope>NUCLEOTIDE SEQUENCE</scope>
    <source>
        <strain evidence="1">CPCC 202695</strain>
    </source>
</reference>